<dbReference type="NCBIfam" id="TIGR01730">
    <property type="entry name" value="RND_mfp"/>
    <property type="match status" value="1"/>
</dbReference>
<protein>
    <submittedName>
        <fullName evidence="5">Efflux RND transporter periplasmic adaptor subunit</fullName>
    </submittedName>
</protein>
<dbReference type="RefSeq" id="WP_012078881.1">
    <property type="nucleotide sequence ID" value="NZ_JBHTCC010000004.1"/>
</dbReference>
<feature type="signal peptide" evidence="3">
    <location>
        <begin position="1"/>
        <end position="25"/>
    </location>
</feature>
<dbReference type="Gene3D" id="1.10.287.470">
    <property type="entry name" value="Helix hairpin bin"/>
    <property type="match status" value="1"/>
</dbReference>
<dbReference type="Gene3D" id="2.40.50.100">
    <property type="match status" value="1"/>
</dbReference>
<keyword evidence="2" id="KW-0175">Coiled coil</keyword>
<evidence type="ECO:0000313" key="5">
    <source>
        <dbReference type="EMBL" id="MFC7299873.1"/>
    </source>
</evidence>
<feature type="domain" description="Multidrug resistance protein MdtA-like barrel-sandwich hybrid" evidence="4">
    <location>
        <begin position="65"/>
        <end position="197"/>
    </location>
</feature>
<organism evidence="5 6">
    <name type="scientific">Herminiimonas aquatilis</name>
    <dbReference type="NCBI Taxonomy" id="345342"/>
    <lineage>
        <taxon>Bacteria</taxon>
        <taxon>Pseudomonadati</taxon>
        <taxon>Pseudomonadota</taxon>
        <taxon>Betaproteobacteria</taxon>
        <taxon>Burkholderiales</taxon>
        <taxon>Oxalobacteraceae</taxon>
        <taxon>Herminiimonas</taxon>
    </lineage>
</organism>
<evidence type="ECO:0000256" key="3">
    <source>
        <dbReference type="SAM" id="SignalP"/>
    </source>
</evidence>
<sequence length="367" mass="38489">MFRRTGQVSTAAVLAILSLSLPGCGKPVEKTEPLAKVAYFNAIAATSNGASYTGVVHARTESNLGFRISGKILQRFVDPGDSVKVGQPLMKIDPVDYELAKNASRALVQAAKARDLQASSDELRLRKLLETGAVSKQAYEQVKAAADSAAAQLEAAQSQSKQTENQADYTILRADVKGVVMDVPVEPGQIVSAGQTVVKLAKSGPREAVVSIPEQALKLLPRAASASLYSDSKTNFAAKLRELSSVADPLTRTYQAKYALAGEGDQAPLGATVTIHTTGDSNSSNMLIASPVSALVDKGDGPSVWVIDKANSTVSLRKVKVASLGEEVVGIASGIATGERIVAFGSHLLKQGQKVELLAPIKVGREL</sequence>
<dbReference type="Gene3D" id="2.40.30.170">
    <property type="match status" value="1"/>
</dbReference>
<reference evidence="6" key="1">
    <citation type="journal article" date="2019" name="Int. J. Syst. Evol. Microbiol.">
        <title>The Global Catalogue of Microorganisms (GCM) 10K type strain sequencing project: providing services to taxonomists for standard genome sequencing and annotation.</title>
        <authorList>
            <consortium name="The Broad Institute Genomics Platform"/>
            <consortium name="The Broad Institute Genome Sequencing Center for Infectious Disease"/>
            <person name="Wu L."/>
            <person name="Ma J."/>
        </authorList>
    </citation>
    <scope>NUCLEOTIDE SEQUENCE [LARGE SCALE GENOMIC DNA]</scope>
    <source>
        <strain evidence="6">CCUG 36956</strain>
    </source>
</reference>
<feature type="chain" id="PRO_5046164714" evidence="3">
    <location>
        <begin position="26"/>
        <end position="367"/>
    </location>
</feature>
<keyword evidence="3" id="KW-0732">Signal</keyword>
<dbReference type="EMBL" id="JBHTCC010000004">
    <property type="protein sequence ID" value="MFC7299873.1"/>
    <property type="molecule type" value="Genomic_DNA"/>
</dbReference>
<dbReference type="PANTHER" id="PTHR30469">
    <property type="entry name" value="MULTIDRUG RESISTANCE PROTEIN MDTA"/>
    <property type="match status" value="1"/>
</dbReference>
<dbReference type="InterPro" id="IPR006143">
    <property type="entry name" value="RND_pump_MFP"/>
</dbReference>
<accession>A0ABW2J8N5</accession>
<dbReference type="Proteomes" id="UP001596379">
    <property type="component" value="Unassembled WGS sequence"/>
</dbReference>
<dbReference type="Gene3D" id="2.40.420.20">
    <property type="match status" value="1"/>
</dbReference>
<evidence type="ECO:0000256" key="1">
    <source>
        <dbReference type="ARBA" id="ARBA00009477"/>
    </source>
</evidence>
<evidence type="ECO:0000256" key="2">
    <source>
        <dbReference type="SAM" id="Coils"/>
    </source>
</evidence>
<comment type="caution">
    <text evidence="5">The sequence shown here is derived from an EMBL/GenBank/DDBJ whole genome shotgun (WGS) entry which is preliminary data.</text>
</comment>
<dbReference type="InterPro" id="IPR058625">
    <property type="entry name" value="MdtA-like_BSH"/>
</dbReference>
<proteinExistence type="inferred from homology"/>
<dbReference type="Pfam" id="PF25917">
    <property type="entry name" value="BSH_RND"/>
    <property type="match status" value="1"/>
</dbReference>
<name>A0ABW2J8N5_9BURK</name>
<dbReference type="PANTHER" id="PTHR30469:SF18">
    <property type="entry name" value="RESISTANCE-NODULATION-CELL DIVISION (RND) EFFLUX MEMBRANE FUSION PROTEIN-RELATED"/>
    <property type="match status" value="1"/>
</dbReference>
<gene>
    <name evidence="5" type="ORF">ACFQO0_15650</name>
</gene>
<dbReference type="SUPFAM" id="SSF111369">
    <property type="entry name" value="HlyD-like secretion proteins"/>
    <property type="match status" value="1"/>
</dbReference>
<evidence type="ECO:0000259" key="4">
    <source>
        <dbReference type="Pfam" id="PF25917"/>
    </source>
</evidence>
<comment type="similarity">
    <text evidence="1">Belongs to the membrane fusion protein (MFP) (TC 8.A.1) family.</text>
</comment>
<feature type="coiled-coil region" evidence="2">
    <location>
        <begin position="136"/>
        <end position="166"/>
    </location>
</feature>
<keyword evidence="6" id="KW-1185">Reference proteome</keyword>
<evidence type="ECO:0000313" key="6">
    <source>
        <dbReference type="Proteomes" id="UP001596379"/>
    </source>
</evidence>